<dbReference type="AlphaFoldDB" id="A0A8J4B1N3"/>
<protein>
    <submittedName>
        <fullName evidence="2">Uncharacterized protein</fullName>
    </submittedName>
</protein>
<keyword evidence="1" id="KW-0812">Transmembrane</keyword>
<feature type="transmembrane region" description="Helical" evidence="1">
    <location>
        <begin position="91"/>
        <end position="118"/>
    </location>
</feature>
<keyword evidence="3" id="KW-1185">Reference proteome</keyword>
<sequence length="139" mass="15425">KASDWQRLFAGAAISAAFAVVLTVMFHAWALAMLLCSFKSLADPNRRFGRAFVMSAALCIGLHILNIALQFHGYGPTLSTWHSRYGAPFNVTLLNTCVAFGLLSFVNYMLLGGLLFFWQDPTDVYLLDRRELHPAGVQL</sequence>
<organism evidence="2 3">
    <name type="scientific">Volvox africanus</name>
    <dbReference type="NCBI Taxonomy" id="51714"/>
    <lineage>
        <taxon>Eukaryota</taxon>
        <taxon>Viridiplantae</taxon>
        <taxon>Chlorophyta</taxon>
        <taxon>core chlorophytes</taxon>
        <taxon>Chlorophyceae</taxon>
        <taxon>CS clade</taxon>
        <taxon>Chlamydomonadales</taxon>
        <taxon>Volvocaceae</taxon>
        <taxon>Volvox</taxon>
    </lineage>
</organism>
<name>A0A8J4B1N3_9CHLO</name>
<evidence type="ECO:0000313" key="2">
    <source>
        <dbReference type="EMBL" id="GIL51998.1"/>
    </source>
</evidence>
<dbReference type="Proteomes" id="UP000747399">
    <property type="component" value="Unassembled WGS sequence"/>
</dbReference>
<feature type="non-terminal residue" evidence="2">
    <location>
        <position position="139"/>
    </location>
</feature>
<comment type="caution">
    <text evidence="2">The sequence shown here is derived from an EMBL/GenBank/DDBJ whole genome shotgun (WGS) entry which is preliminary data.</text>
</comment>
<accession>A0A8J4B1N3</accession>
<reference evidence="2" key="1">
    <citation type="journal article" date="2021" name="Proc. Natl. Acad. Sci. U.S.A.">
        <title>Three genomes in the algal genus Volvox reveal the fate of a haploid sex-determining region after a transition to homothallism.</title>
        <authorList>
            <person name="Yamamoto K."/>
            <person name="Hamaji T."/>
            <person name="Kawai-Toyooka H."/>
            <person name="Matsuzaki R."/>
            <person name="Takahashi F."/>
            <person name="Nishimura Y."/>
            <person name="Kawachi M."/>
            <person name="Noguchi H."/>
            <person name="Minakuchi Y."/>
            <person name="Umen J.G."/>
            <person name="Toyoda A."/>
            <person name="Nozaki H."/>
        </authorList>
    </citation>
    <scope>NUCLEOTIDE SEQUENCE</scope>
    <source>
        <strain evidence="2">NIES-3780</strain>
    </source>
</reference>
<dbReference type="EMBL" id="BNCO01000012">
    <property type="protein sequence ID" value="GIL51998.1"/>
    <property type="molecule type" value="Genomic_DNA"/>
</dbReference>
<evidence type="ECO:0000256" key="1">
    <source>
        <dbReference type="SAM" id="Phobius"/>
    </source>
</evidence>
<feature type="transmembrane region" description="Helical" evidence="1">
    <location>
        <begin position="48"/>
        <end position="71"/>
    </location>
</feature>
<gene>
    <name evidence="2" type="ORF">Vafri_7960</name>
</gene>
<keyword evidence="1" id="KW-0472">Membrane</keyword>
<proteinExistence type="predicted"/>
<evidence type="ECO:0000313" key="3">
    <source>
        <dbReference type="Proteomes" id="UP000747399"/>
    </source>
</evidence>
<keyword evidence="1" id="KW-1133">Transmembrane helix</keyword>
<feature type="transmembrane region" description="Helical" evidence="1">
    <location>
        <begin position="12"/>
        <end position="36"/>
    </location>
</feature>